<keyword evidence="1" id="KW-0396">Initiation factor</keyword>
<evidence type="ECO:0000313" key="1">
    <source>
        <dbReference type="EMBL" id="KAG9991582.1"/>
    </source>
</evidence>
<keyword evidence="2" id="KW-1185">Reference proteome</keyword>
<feature type="non-terminal residue" evidence="1">
    <location>
        <position position="396"/>
    </location>
</feature>
<dbReference type="Proteomes" id="UP000729357">
    <property type="component" value="Unassembled WGS sequence"/>
</dbReference>
<reference evidence="1" key="2">
    <citation type="submission" date="2021-08" db="EMBL/GenBank/DDBJ databases">
        <authorList>
            <person name="Gostincar C."/>
            <person name="Sun X."/>
            <person name="Song Z."/>
            <person name="Gunde-Cimerman N."/>
        </authorList>
    </citation>
    <scope>NUCLEOTIDE SEQUENCE</scope>
    <source>
        <strain evidence="1">EXF-9298</strain>
    </source>
</reference>
<evidence type="ECO:0000313" key="2">
    <source>
        <dbReference type="Proteomes" id="UP000729357"/>
    </source>
</evidence>
<accession>A0A9P8K1N0</accession>
<sequence length="396" mass="42019">MARSFFNRARTFLSWLDSTAGLLTVTSGAAAGAGACLAGVAGPSPRLAKVLITIGTSKTDTTARSGAGSRRVGSFGTRNLASSRARSKAVSADMIHGHQGVCGRQQTRRQVTWYSSFISSLYMNVPETCHMRMPLSTRRRGLVVAVRMCWPSGDHSQILALLASMVETFCDNNEATVRRENNGVARTKVEAVLGNSTLVEDGRLSRHVAIDDTEFLGVGRPGDVVNRTILVQGNARVKSAAGAKNVHVGLAVVTLVGLVDIGLGQDDQASTLVVPLELDLIGLEEGLLRDRRGEVGDVEDLDLSRHALALWHKDGNIGIAAQIRRLVEVHLVGDSTGTEFLVQSVLQVPASLVLLYELANDLAAGVVVEGAPDLEVLDSVAVFVLGRPLPGNDTTC</sequence>
<comment type="caution">
    <text evidence="1">The sequence shown here is derived from an EMBL/GenBank/DDBJ whole genome shotgun (WGS) entry which is preliminary data.</text>
</comment>
<name>A0A9P8K1N0_AURME</name>
<protein>
    <submittedName>
        <fullName evidence="1">Eukaryotic translation initiation factor 2A</fullName>
    </submittedName>
</protein>
<dbReference type="EMBL" id="JAHFXS010000001">
    <property type="protein sequence ID" value="KAG9991582.1"/>
    <property type="molecule type" value="Genomic_DNA"/>
</dbReference>
<dbReference type="AlphaFoldDB" id="A0A9P8K1N0"/>
<gene>
    <name evidence="1" type="ORF">KCU98_g58</name>
</gene>
<proteinExistence type="predicted"/>
<reference evidence="1" key="1">
    <citation type="journal article" date="2021" name="J Fungi (Basel)">
        <title>Virulence traits and population genomics of the black yeast Aureobasidium melanogenum.</title>
        <authorList>
            <person name="Cernosa A."/>
            <person name="Sun X."/>
            <person name="Gostincar C."/>
            <person name="Fang C."/>
            <person name="Gunde-Cimerman N."/>
            <person name="Song Z."/>
        </authorList>
    </citation>
    <scope>NUCLEOTIDE SEQUENCE</scope>
    <source>
        <strain evidence="1">EXF-9298</strain>
    </source>
</reference>
<dbReference type="GO" id="GO:0003743">
    <property type="term" value="F:translation initiation factor activity"/>
    <property type="evidence" value="ECO:0007669"/>
    <property type="project" value="UniProtKB-KW"/>
</dbReference>
<organism evidence="1 2">
    <name type="scientific">Aureobasidium melanogenum</name>
    <name type="common">Aureobasidium pullulans var. melanogenum</name>
    <dbReference type="NCBI Taxonomy" id="46634"/>
    <lineage>
        <taxon>Eukaryota</taxon>
        <taxon>Fungi</taxon>
        <taxon>Dikarya</taxon>
        <taxon>Ascomycota</taxon>
        <taxon>Pezizomycotina</taxon>
        <taxon>Dothideomycetes</taxon>
        <taxon>Dothideomycetidae</taxon>
        <taxon>Dothideales</taxon>
        <taxon>Saccotheciaceae</taxon>
        <taxon>Aureobasidium</taxon>
    </lineage>
</organism>
<keyword evidence="1" id="KW-0648">Protein biosynthesis</keyword>